<reference evidence="3 4" key="1">
    <citation type="submission" date="2021-08" db="EMBL/GenBank/DDBJ databases">
        <title>Draft Genome Sequence of Phanerochaete sordida strain YK-624.</title>
        <authorList>
            <person name="Mori T."/>
            <person name="Dohra H."/>
            <person name="Suzuki T."/>
            <person name="Kawagishi H."/>
            <person name="Hirai H."/>
        </authorList>
    </citation>
    <scope>NUCLEOTIDE SEQUENCE [LARGE SCALE GENOMIC DNA]</scope>
    <source>
        <strain evidence="3 4">YK-624</strain>
    </source>
</reference>
<evidence type="ECO:0000259" key="2">
    <source>
        <dbReference type="Pfam" id="PF13391"/>
    </source>
</evidence>
<dbReference type="Proteomes" id="UP000703269">
    <property type="component" value="Unassembled WGS sequence"/>
</dbReference>
<feature type="domain" description="HNH nuclease" evidence="2">
    <location>
        <begin position="161"/>
        <end position="233"/>
    </location>
</feature>
<gene>
    <name evidence="3" type="ORF">PsYK624_055320</name>
</gene>
<organism evidence="3 4">
    <name type="scientific">Phanerochaete sordida</name>
    <dbReference type="NCBI Taxonomy" id="48140"/>
    <lineage>
        <taxon>Eukaryota</taxon>
        <taxon>Fungi</taxon>
        <taxon>Dikarya</taxon>
        <taxon>Basidiomycota</taxon>
        <taxon>Agaricomycotina</taxon>
        <taxon>Agaricomycetes</taxon>
        <taxon>Polyporales</taxon>
        <taxon>Phanerochaetaceae</taxon>
        <taxon>Phanerochaete</taxon>
    </lineage>
</organism>
<evidence type="ECO:0000313" key="4">
    <source>
        <dbReference type="Proteomes" id="UP000703269"/>
    </source>
</evidence>
<protein>
    <submittedName>
        <fullName evidence="3">HNH endonuclease</fullName>
    </submittedName>
</protein>
<keyword evidence="3" id="KW-0540">Nuclease</keyword>
<feature type="compositionally biased region" description="Acidic residues" evidence="1">
    <location>
        <begin position="422"/>
        <end position="439"/>
    </location>
</feature>
<dbReference type="Pfam" id="PF13391">
    <property type="entry name" value="HNH_2"/>
    <property type="match status" value="1"/>
</dbReference>
<feature type="region of interest" description="Disordered" evidence="1">
    <location>
        <begin position="415"/>
        <end position="439"/>
    </location>
</feature>
<sequence>MTTGINLSRPRPALPSGDIFPEPLHSVEILHPAARSGTPLLYLAAYDRIGEGSWGVCYNVVLEAASFIANNAEGYLSRTPGPDGRVDRVAVLEAGRYFYCVASAEATWPVVGTFDAWRFPDRIPSRWSAAIAPNITFPSASASAYSPERMAGAVLARDRRCILTGFERSLESCYIVPQSEAQWFSANRMWLYMRHNVDNATRFGPDLVNDAPNGLTLRRDIRMEFDAGAFAFVVKGDGVVCYYLAPSTQYPELYHNVGVAVPVDVPPELLYARFALAVVRQIQPTALHGLPRGLGAQRESPNAGYPRKKRKMGSTPPSVDPDTAESSGIGDHSVGRTDENPAGPAEQRALIQLGEEEASRVTAAEFFKRLPHLRREVSYSDDDHWQNLVYHPEIAKMERLRRDWLQTHPNVSAMSAYSADGGPDEISDEVDDGGCDEVQ</sequence>
<feature type="region of interest" description="Disordered" evidence="1">
    <location>
        <begin position="290"/>
        <end position="342"/>
    </location>
</feature>
<accession>A0A9P3G731</accession>
<proteinExistence type="predicted"/>
<keyword evidence="4" id="KW-1185">Reference proteome</keyword>
<comment type="caution">
    <text evidence="3">The sequence shown here is derived from an EMBL/GenBank/DDBJ whole genome shotgun (WGS) entry which is preliminary data.</text>
</comment>
<dbReference type="OrthoDB" id="2757936at2759"/>
<dbReference type="AlphaFoldDB" id="A0A9P3G731"/>
<evidence type="ECO:0000256" key="1">
    <source>
        <dbReference type="SAM" id="MobiDB-lite"/>
    </source>
</evidence>
<dbReference type="EMBL" id="BPQB01000012">
    <property type="protein sequence ID" value="GJE89431.1"/>
    <property type="molecule type" value="Genomic_DNA"/>
</dbReference>
<dbReference type="InterPro" id="IPR003615">
    <property type="entry name" value="HNH_nuc"/>
</dbReference>
<keyword evidence="3" id="KW-0378">Hydrolase</keyword>
<keyword evidence="3" id="KW-0255">Endonuclease</keyword>
<name>A0A9P3G731_9APHY</name>
<evidence type="ECO:0000313" key="3">
    <source>
        <dbReference type="EMBL" id="GJE89431.1"/>
    </source>
</evidence>
<dbReference type="GO" id="GO:0004519">
    <property type="term" value="F:endonuclease activity"/>
    <property type="evidence" value="ECO:0007669"/>
    <property type="project" value="UniProtKB-KW"/>
</dbReference>